<organism evidence="6">
    <name type="scientific">Rhodobacter capsulatus</name>
    <name type="common">Rhodopseudomonas capsulata</name>
    <dbReference type="NCBI Taxonomy" id="1061"/>
    <lineage>
        <taxon>Bacteria</taxon>
        <taxon>Pseudomonadati</taxon>
        <taxon>Pseudomonadota</taxon>
        <taxon>Alphaproteobacteria</taxon>
        <taxon>Rhodobacterales</taxon>
        <taxon>Rhodobacter group</taxon>
        <taxon>Rhodobacter</taxon>
    </lineage>
</organism>
<feature type="binding site" evidence="5">
    <location>
        <position position="89"/>
    </location>
    <ligand>
        <name>Mg(2+)</name>
        <dbReference type="ChEBI" id="CHEBI:18420"/>
        <label>1</label>
        <note>catalytic</note>
    </ligand>
</feature>
<sequence length="269" mass="29114">MPGPDAATDLDLLIRAAEAAGELALQYWKHAPKQWDKEGDAGPVSEADLAVNDLLAHLLRKARPDYGWLSEESQDDAARLSCRRLFVVDPIDGTRAFLSNEPGFSHAIAVVEDGEVLAGVVHLPVFEETYAAVRGGPALLNGQPIRNTDPGAIEGSSLLASKVCDIATNWRSERPAYRRFFRPSLAWRLCLVAESRFDASLTVRPTWEWDVAAASLIATRAGALVTDRAGAPIRFNTPSAQIEGLLVGAPGLHAQYLAQLRPQAEESGR</sequence>
<reference evidence="6" key="1">
    <citation type="submission" date="2016-10" db="EMBL/GenBank/DDBJ databases">
        <authorList>
            <person name="de Groot N.N."/>
        </authorList>
    </citation>
    <scope>NUCLEOTIDE SEQUENCE [LARGE SCALE GENOMIC DNA]</scope>
    <source>
        <strain evidence="6">DSM 938</strain>
    </source>
</reference>
<dbReference type="GO" id="GO:0046872">
    <property type="term" value="F:metal ion binding"/>
    <property type="evidence" value="ECO:0007669"/>
    <property type="project" value="UniProtKB-KW"/>
</dbReference>
<feature type="binding site" evidence="5">
    <location>
        <position position="71"/>
    </location>
    <ligand>
        <name>Mg(2+)</name>
        <dbReference type="ChEBI" id="CHEBI:18420"/>
        <label>1</label>
        <note>catalytic</note>
    </ligand>
</feature>
<dbReference type="Gene3D" id="3.30.540.10">
    <property type="entry name" value="Fructose-1,6-Bisphosphatase, subunit A, domain 1"/>
    <property type="match status" value="1"/>
</dbReference>
<dbReference type="GO" id="GO:0007165">
    <property type="term" value="P:signal transduction"/>
    <property type="evidence" value="ECO:0007669"/>
    <property type="project" value="TreeGrafter"/>
</dbReference>
<evidence type="ECO:0000256" key="5">
    <source>
        <dbReference type="PIRSR" id="PIRSR600760-2"/>
    </source>
</evidence>
<dbReference type="PRINTS" id="PR00377">
    <property type="entry name" value="IMPHPHTASES"/>
</dbReference>
<gene>
    <name evidence="6" type="ORF">SAMN04244550_00773</name>
</gene>
<dbReference type="RefSeq" id="WP_074552876.1">
    <property type="nucleotide sequence ID" value="NZ_CP119563.1"/>
</dbReference>
<feature type="binding site" evidence="5">
    <location>
        <position position="91"/>
    </location>
    <ligand>
        <name>Mg(2+)</name>
        <dbReference type="ChEBI" id="CHEBI:18420"/>
        <label>1</label>
        <note>catalytic</note>
    </ligand>
</feature>
<dbReference type="Gene3D" id="3.40.190.80">
    <property type="match status" value="1"/>
</dbReference>
<dbReference type="Proteomes" id="UP000183812">
    <property type="component" value="Unassembled WGS sequence"/>
</dbReference>
<evidence type="ECO:0000256" key="1">
    <source>
        <dbReference type="ARBA" id="ARBA00009759"/>
    </source>
</evidence>
<dbReference type="GO" id="GO:0008934">
    <property type="term" value="F:inositol monophosphate 1-phosphatase activity"/>
    <property type="evidence" value="ECO:0007669"/>
    <property type="project" value="TreeGrafter"/>
</dbReference>
<dbReference type="InterPro" id="IPR020583">
    <property type="entry name" value="Inositol_monoP_metal-BS"/>
</dbReference>
<keyword evidence="3" id="KW-0378">Hydrolase</keyword>
<comment type="similarity">
    <text evidence="1">Belongs to the inositol monophosphatase superfamily.</text>
</comment>
<keyword evidence="4 5" id="KW-0460">Magnesium</keyword>
<comment type="cofactor">
    <cofactor evidence="5">
        <name>Mg(2+)</name>
        <dbReference type="ChEBI" id="CHEBI:18420"/>
    </cofactor>
</comment>
<evidence type="ECO:0000256" key="4">
    <source>
        <dbReference type="ARBA" id="ARBA00022842"/>
    </source>
</evidence>
<dbReference type="GO" id="GO:0006020">
    <property type="term" value="P:inositol metabolic process"/>
    <property type="evidence" value="ECO:0007669"/>
    <property type="project" value="TreeGrafter"/>
</dbReference>
<name>A0A1G7EGZ3_RHOCA</name>
<proteinExistence type="inferred from homology"/>
<evidence type="ECO:0000256" key="3">
    <source>
        <dbReference type="ARBA" id="ARBA00022801"/>
    </source>
</evidence>
<dbReference type="PANTHER" id="PTHR20854:SF4">
    <property type="entry name" value="INOSITOL-1-MONOPHOSPHATASE-RELATED"/>
    <property type="match status" value="1"/>
</dbReference>
<keyword evidence="2 5" id="KW-0479">Metal-binding</keyword>
<dbReference type="SUPFAM" id="SSF56655">
    <property type="entry name" value="Carbohydrate phosphatase"/>
    <property type="match status" value="1"/>
</dbReference>
<dbReference type="Pfam" id="PF00459">
    <property type="entry name" value="Inositol_P"/>
    <property type="match status" value="1"/>
</dbReference>
<dbReference type="InterPro" id="IPR000760">
    <property type="entry name" value="Inositol_monophosphatase-like"/>
</dbReference>
<evidence type="ECO:0000256" key="2">
    <source>
        <dbReference type="ARBA" id="ARBA00022723"/>
    </source>
</evidence>
<evidence type="ECO:0000313" key="6">
    <source>
        <dbReference type="EMBL" id="SDE62934.1"/>
    </source>
</evidence>
<dbReference type="PROSITE" id="PS00629">
    <property type="entry name" value="IMP_1"/>
    <property type="match status" value="1"/>
</dbReference>
<accession>A0A1G7EGZ3</accession>
<dbReference type="PROSITE" id="PS00630">
    <property type="entry name" value="IMP_2"/>
    <property type="match status" value="1"/>
</dbReference>
<dbReference type="OrthoDB" id="9785695at2"/>
<dbReference type="EMBL" id="FNAY01000002">
    <property type="protein sequence ID" value="SDE62934.1"/>
    <property type="molecule type" value="Genomic_DNA"/>
</dbReference>
<dbReference type="AlphaFoldDB" id="A0A1G7EGZ3"/>
<dbReference type="GO" id="GO:0046854">
    <property type="term" value="P:phosphatidylinositol phosphate biosynthetic process"/>
    <property type="evidence" value="ECO:0007669"/>
    <property type="project" value="InterPro"/>
</dbReference>
<dbReference type="InterPro" id="IPR020550">
    <property type="entry name" value="Inositol_monophosphatase_CS"/>
</dbReference>
<protein>
    <submittedName>
        <fullName evidence="6">Myo-inositol-1(Or 4)-monophosphatase</fullName>
    </submittedName>
</protein>
<dbReference type="PANTHER" id="PTHR20854">
    <property type="entry name" value="INOSITOL MONOPHOSPHATASE"/>
    <property type="match status" value="1"/>
</dbReference>
<dbReference type="CDD" id="cd01638">
    <property type="entry name" value="CysQ"/>
    <property type="match status" value="1"/>
</dbReference>
<feature type="binding site" evidence="5">
    <location>
        <position position="210"/>
    </location>
    <ligand>
        <name>Mg(2+)</name>
        <dbReference type="ChEBI" id="CHEBI:18420"/>
        <label>1</label>
        <note>catalytic</note>
    </ligand>
</feature>
<feature type="binding site" evidence="5">
    <location>
        <position position="92"/>
    </location>
    <ligand>
        <name>Mg(2+)</name>
        <dbReference type="ChEBI" id="CHEBI:18420"/>
        <label>1</label>
        <note>catalytic</note>
    </ligand>
</feature>